<feature type="region of interest" description="Disordered" evidence="4">
    <location>
        <begin position="241"/>
        <end position="325"/>
    </location>
</feature>
<dbReference type="GO" id="GO:0000226">
    <property type="term" value="P:microtubule cytoskeleton organization"/>
    <property type="evidence" value="ECO:0007669"/>
    <property type="project" value="TreeGrafter"/>
</dbReference>
<keyword evidence="3" id="KW-0067">ATP-binding</keyword>
<keyword evidence="2" id="KW-0547">Nucleotide-binding</keyword>
<proteinExistence type="predicted"/>
<keyword evidence="1" id="KW-0436">Ligase</keyword>
<dbReference type="Proteomes" id="UP001165065">
    <property type="component" value="Unassembled WGS sequence"/>
</dbReference>
<evidence type="ECO:0000313" key="5">
    <source>
        <dbReference type="EMBL" id="GMI45224.1"/>
    </source>
</evidence>
<dbReference type="InterPro" id="IPR004344">
    <property type="entry name" value="TTL/TTLL_fam"/>
</dbReference>
<accession>A0A9W7GG77</accession>
<dbReference type="Pfam" id="PF03133">
    <property type="entry name" value="TTL"/>
    <property type="match status" value="2"/>
</dbReference>
<dbReference type="Gene3D" id="3.30.470.20">
    <property type="entry name" value="ATP-grasp fold, B domain"/>
    <property type="match status" value="1"/>
</dbReference>
<evidence type="ECO:0000256" key="1">
    <source>
        <dbReference type="ARBA" id="ARBA00022598"/>
    </source>
</evidence>
<dbReference type="GO" id="GO:0015631">
    <property type="term" value="F:tubulin binding"/>
    <property type="evidence" value="ECO:0007669"/>
    <property type="project" value="TreeGrafter"/>
</dbReference>
<gene>
    <name evidence="5" type="ORF">TrCOL_g3358</name>
</gene>
<reference evidence="6" key="1">
    <citation type="journal article" date="2023" name="Commun. Biol.">
        <title>Genome analysis of Parmales, the sister group of diatoms, reveals the evolutionary specialization of diatoms from phago-mixotrophs to photoautotrophs.</title>
        <authorList>
            <person name="Ban H."/>
            <person name="Sato S."/>
            <person name="Yoshikawa S."/>
            <person name="Yamada K."/>
            <person name="Nakamura Y."/>
            <person name="Ichinomiya M."/>
            <person name="Sato N."/>
            <person name="Blanc-Mathieu R."/>
            <person name="Endo H."/>
            <person name="Kuwata A."/>
            <person name="Ogata H."/>
        </authorList>
    </citation>
    <scope>NUCLEOTIDE SEQUENCE [LARGE SCALE GENOMIC DNA]</scope>
</reference>
<dbReference type="EMBL" id="BRYA01000239">
    <property type="protein sequence ID" value="GMI45224.1"/>
    <property type="molecule type" value="Genomic_DNA"/>
</dbReference>
<evidence type="ECO:0000256" key="4">
    <source>
        <dbReference type="SAM" id="MobiDB-lite"/>
    </source>
</evidence>
<evidence type="ECO:0008006" key="7">
    <source>
        <dbReference type="Google" id="ProtNLM"/>
    </source>
</evidence>
<feature type="compositionally biased region" description="Polar residues" evidence="4">
    <location>
        <begin position="286"/>
        <end position="316"/>
    </location>
</feature>
<dbReference type="GO" id="GO:0005524">
    <property type="term" value="F:ATP binding"/>
    <property type="evidence" value="ECO:0007669"/>
    <property type="project" value="UniProtKB-KW"/>
</dbReference>
<dbReference type="PANTHER" id="PTHR12241">
    <property type="entry name" value="TUBULIN POLYGLUTAMYLASE"/>
    <property type="match status" value="1"/>
</dbReference>
<sequence>MKAPTICLRHASGLTDVALESKKRLGFKMCTKSENATIHIHALATSNSVEADIRQMKFSSKVSKIPGSSTASKKHILAEGFKRASALTGETFDFWPETLVLPSDRSDFDTLLERNKRRKKKRTYIIKPSSGSQGEGISLIQTPSDLRAASIGTCGKGKSVVQSYLPSPLLLPAPSNQKFDVRVYVLVASVEPLKVYLCREGLVRFATVAYEEPRKSNLHDVMRHLTNYSLNKRSADYIHDGAASGEREPSGSDSDSEKETDCIYGDTSDSDGADDKISPWRGLTMSDKSPSEQLQSESATIHSQESTEQSDLQSPSDPHGSGSKRTLTSLLRSLSSHHAHFSEADFWSQAVAIALKTMLTLKPHLTSSTISLLGPPPSSPSPSPLTTSSAVLSGGGFQVFGFDLLLDSALKLWLLEVNSNPSMRLDHELYDPLNPSLCSLPSPVDEFVKVKAFAGALQVVTHENNRNGRVRVDGENIHPDYINCDPQGAGVRGLGLVARLGELYNRVFRPLKGGGGGESNRLGGSLYRRLARSAGYGGGSVKVDLKHQKWDMERRRTKKGDEDGENGCDVWDFAEALAGIGELLEEGGGVEEVVERLLESEAF</sequence>
<dbReference type="SUPFAM" id="SSF56059">
    <property type="entry name" value="Glutathione synthetase ATP-binding domain-like"/>
    <property type="match status" value="1"/>
</dbReference>
<comment type="caution">
    <text evidence="5">The sequence shown here is derived from an EMBL/GenBank/DDBJ whole genome shotgun (WGS) entry which is preliminary data.</text>
</comment>
<dbReference type="OrthoDB" id="202825at2759"/>
<dbReference type="GO" id="GO:0036064">
    <property type="term" value="C:ciliary basal body"/>
    <property type="evidence" value="ECO:0007669"/>
    <property type="project" value="TreeGrafter"/>
</dbReference>
<dbReference type="PROSITE" id="PS51221">
    <property type="entry name" value="TTL"/>
    <property type="match status" value="1"/>
</dbReference>
<dbReference type="GO" id="GO:0070740">
    <property type="term" value="F:tubulin-glutamic acid ligase activity"/>
    <property type="evidence" value="ECO:0007669"/>
    <property type="project" value="TreeGrafter"/>
</dbReference>
<dbReference type="PANTHER" id="PTHR12241:SF154">
    <property type="entry name" value="TUBULIN POLYGLUTAMYLASE TTLL11"/>
    <property type="match status" value="1"/>
</dbReference>
<keyword evidence="6" id="KW-1185">Reference proteome</keyword>
<evidence type="ECO:0000256" key="2">
    <source>
        <dbReference type="ARBA" id="ARBA00022741"/>
    </source>
</evidence>
<dbReference type="AlphaFoldDB" id="A0A9W7GG77"/>
<organism evidence="5 6">
    <name type="scientific">Triparma columacea</name>
    <dbReference type="NCBI Taxonomy" id="722753"/>
    <lineage>
        <taxon>Eukaryota</taxon>
        <taxon>Sar</taxon>
        <taxon>Stramenopiles</taxon>
        <taxon>Ochrophyta</taxon>
        <taxon>Bolidophyceae</taxon>
        <taxon>Parmales</taxon>
        <taxon>Triparmaceae</taxon>
        <taxon>Triparma</taxon>
    </lineage>
</organism>
<name>A0A9W7GG77_9STRA</name>
<evidence type="ECO:0000256" key="3">
    <source>
        <dbReference type="ARBA" id="ARBA00022840"/>
    </source>
</evidence>
<feature type="compositionally biased region" description="Basic and acidic residues" evidence="4">
    <location>
        <begin position="241"/>
        <end position="261"/>
    </location>
</feature>
<evidence type="ECO:0000313" key="6">
    <source>
        <dbReference type="Proteomes" id="UP001165065"/>
    </source>
</evidence>
<protein>
    <recommendedName>
        <fullName evidence="7">Tubulin-tyrosine ligase</fullName>
    </recommendedName>
</protein>